<dbReference type="Proteomes" id="UP001560293">
    <property type="component" value="Unassembled WGS sequence"/>
</dbReference>
<reference evidence="2" key="1">
    <citation type="submission" date="2024-07" db="EMBL/GenBank/DDBJ databases">
        <title>Pseudomonas strain that inhibits Aeromonas fish pathogens.</title>
        <authorList>
            <person name="Wildschutte H."/>
        </authorList>
    </citation>
    <scope>NUCLEOTIDE SEQUENCE [LARGE SCALE GENOMIC DNA]</scope>
    <source>
        <strain evidence="2">n60</strain>
    </source>
</reference>
<sequence>MLVNTYGSSTAGTASLPKLTTGDGLIHALAYGPRRTHTLGSAALPLDQGLAQKVGPVDVISTDVETGREVARTFVGHAPYDEPMELTGTIASRGDAPGIMWQPTLTRMLRIGPA</sequence>
<dbReference type="EMBL" id="JBFTEZ010000002">
    <property type="protein sequence ID" value="MEX6464429.1"/>
    <property type="molecule type" value="Genomic_DNA"/>
</dbReference>
<dbReference type="RefSeq" id="WP_061227552.1">
    <property type="nucleotide sequence ID" value="NZ_JBFTEZ010000002.1"/>
</dbReference>
<organism evidence="1 2">
    <name type="scientific">Dietzia cinnamea</name>
    <dbReference type="NCBI Taxonomy" id="321318"/>
    <lineage>
        <taxon>Bacteria</taxon>
        <taxon>Bacillati</taxon>
        <taxon>Actinomycetota</taxon>
        <taxon>Actinomycetes</taxon>
        <taxon>Mycobacteriales</taxon>
        <taxon>Dietziaceae</taxon>
        <taxon>Dietzia</taxon>
    </lineage>
</organism>
<gene>
    <name evidence="1" type="ORF">AB6N35_08745</name>
</gene>
<name>A0ABV3YHI8_9ACTN</name>
<keyword evidence="2" id="KW-1185">Reference proteome</keyword>
<protein>
    <submittedName>
        <fullName evidence="1">Uncharacterized protein</fullName>
    </submittedName>
</protein>
<proteinExistence type="predicted"/>
<evidence type="ECO:0000313" key="1">
    <source>
        <dbReference type="EMBL" id="MEX6464429.1"/>
    </source>
</evidence>
<accession>A0ABV3YHI8</accession>
<comment type="caution">
    <text evidence="1">The sequence shown here is derived from an EMBL/GenBank/DDBJ whole genome shotgun (WGS) entry which is preliminary data.</text>
</comment>
<evidence type="ECO:0000313" key="2">
    <source>
        <dbReference type="Proteomes" id="UP001560293"/>
    </source>
</evidence>